<dbReference type="OrthoDB" id="4189362at2"/>
<sequence length="196" mass="21317">MVTGPEAGAVARAGSSVLAGVARGAAGRPAWPHMHEALLELHEILREWCVAARQTWEAVEAVRAGGCPEGAPSQTDGRYVPLPMSDIEGLLSPAPPVAQRWSRSRRRQAARRTLRSMMHVYCPELLQDFEQATQARAEWMAAHRARLRRLVAGGAAGSELDRLAEEAAGTLRALDRVRADLGRFLRERFPLGDGPG</sequence>
<gene>
    <name evidence="1" type="ORF">D7294_10050</name>
</gene>
<dbReference type="AlphaFoldDB" id="A0A3A9Z9N1"/>
<name>A0A3A9Z9N1_9ACTN</name>
<dbReference type="Proteomes" id="UP000272474">
    <property type="component" value="Unassembled WGS sequence"/>
</dbReference>
<evidence type="ECO:0000313" key="2">
    <source>
        <dbReference type="Proteomes" id="UP000272474"/>
    </source>
</evidence>
<dbReference type="RefSeq" id="WP_120677765.1">
    <property type="nucleotide sequence ID" value="NZ_RBAL01000004.1"/>
</dbReference>
<comment type="caution">
    <text evidence="1">The sequence shown here is derived from an EMBL/GenBank/DDBJ whole genome shotgun (WGS) entry which is preliminary data.</text>
</comment>
<dbReference type="EMBL" id="RBAL01000004">
    <property type="protein sequence ID" value="RKN44007.1"/>
    <property type="molecule type" value="Genomic_DNA"/>
</dbReference>
<protein>
    <submittedName>
        <fullName evidence="1">Uncharacterized protein</fullName>
    </submittedName>
</protein>
<reference evidence="1 2" key="1">
    <citation type="journal article" date="2014" name="Int. J. Syst. Evol. Microbiol.">
        <title>Streptomyces hoynatensis sp. nov., isolated from deep marine sediment.</title>
        <authorList>
            <person name="Veyisoglu A."/>
            <person name="Sahin N."/>
        </authorList>
    </citation>
    <scope>NUCLEOTIDE SEQUENCE [LARGE SCALE GENOMIC DNA]</scope>
    <source>
        <strain evidence="1 2">KCTC 29097</strain>
    </source>
</reference>
<keyword evidence="2" id="KW-1185">Reference proteome</keyword>
<organism evidence="1 2">
    <name type="scientific">Streptomyces hoynatensis</name>
    <dbReference type="NCBI Taxonomy" id="1141874"/>
    <lineage>
        <taxon>Bacteria</taxon>
        <taxon>Bacillati</taxon>
        <taxon>Actinomycetota</taxon>
        <taxon>Actinomycetes</taxon>
        <taxon>Kitasatosporales</taxon>
        <taxon>Streptomycetaceae</taxon>
        <taxon>Streptomyces</taxon>
    </lineage>
</organism>
<proteinExistence type="predicted"/>
<accession>A0A3A9Z9N1</accession>
<evidence type="ECO:0000313" key="1">
    <source>
        <dbReference type="EMBL" id="RKN44007.1"/>
    </source>
</evidence>